<dbReference type="Proteomes" id="UP000625283">
    <property type="component" value="Unassembled WGS sequence"/>
</dbReference>
<keyword evidence="2" id="KW-1185">Reference proteome</keyword>
<proteinExistence type="predicted"/>
<name>A0ABS1RAE2_9SPHI</name>
<dbReference type="RefSeq" id="WP_202105226.1">
    <property type="nucleotide sequence ID" value="NZ_JAERTY010000019.1"/>
</dbReference>
<dbReference type="EMBL" id="JAERTY010000019">
    <property type="protein sequence ID" value="MBL1411510.1"/>
    <property type="molecule type" value="Genomic_DNA"/>
</dbReference>
<comment type="caution">
    <text evidence="1">The sequence shown here is derived from an EMBL/GenBank/DDBJ whole genome shotgun (WGS) entry which is preliminary data.</text>
</comment>
<protein>
    <recommendedName>
        <fullName evidence="3">XRE family transcriptional regulator</fullName>
    </recommendedName>
</protein>
<evidence type="ECO:0008006" key="3">
    <source>
        <dbReference type="Google" id="ProtNLM"/>
    </source>
</evidence>
<accession>A0ABS1RAE2</accession>
<organism evidence="1 2">
    <name type="scientific">Sphingobacterium faecale</name>
    <dbReference type="NCBI Taxonomy" id="2803775"/>
    <lineage>
        <taxon>Bacteria</taxon>
        <taxon>Pseudomonadati</taxon>
        <taxon>Bacteroidota</taxon>
        <taxon>Sphingobacteriia</taxon>
        <taxon>Sphingobacteriales</taxon>
        <taxon>Sphingobacteriaceae</taxon>
        <taxon>Sphingobacterium</taxon>
    </lineage>
</organism>
<evidence type="ECO:0000313" key="2">
    <source>
        <dbReference type="Proteomes" id="UP000625283"/>
    </source>
</evidence>
<sequence>MKSRFIEVEKLEMPMVEIEKMLNVFLLRIAKGYSQYELSFLLGQEDFYIRKIEDITHTLEYKIEKSNILRQIFNCEFAAIVPNTNVTPSYTIKIFEHKDETEGITYKAEKVFADGTVKEIATFGTEDKELLLPSESTVTEEEVTAWILAKCQTDYFNESKAALQILKDYEAELEQPIRPLFLANALKSCNGTKGLPKINRKKDDNARFVYNIISNK</sequence>
<gene>
    <name evidence="1" type="ORF">JKG61_22315</name>
</gene>
<reference evidence="1 2" key="1">
    <citation type="submission" date="2021-01" db="EMBL/GenBank/DDBJ databases">
        <title>C459-1 draft genome sequence.</title>
        <authorList>
            <person name="Zhang X.-F."/>
        </authorList>
    </citation>
    <scope>NUCLEOTIDE SEQUENCE [LARGE SCALE GENOMIC DNA]</scope>
    <source>
        <strain evidence="2">C459-1</strain>
    </source>
</reference>
<evidence type="ECO:0000313" key="1">
    <source>
        <dbReference type="EMBL" id="MBL1411510.1"/>
    </source>
</evidence>